<reference evidence="2 3" key="1">
    <citation type="submission" date="2022-06" db="EMBL/GenBank/DDBJ databases">
        <title>Genomic Encyclopedia of Archaeal and Bacterial Type Strains, Phase II (KMG-II): from individual species to whole genera.</title>
        <authorList>
            <person name="Goeker M."/>
        </authorList>
    </citation>
    <scope>NUCLEOTIDE SEQUENCE [LARGE SCALE GENOMIC DNA]</scope>
    <source>
        <strain evidence="2 3">DSM 45037</strain>
    </source>
</reference>
<keyword evidence="3" id="KW-1185">Reference proteome</keyword>
<feature type="region of interest" description="Disordered" evidence="1">
    <location>
        <begin position="1"/>
        <end position="20"/>
    </location>
</feature>
<proteinExistence type="predicted"/>
<dbReference type="RefSeq" id="WP_253656717.1">
    <property type="nucleotide sequence ID" value="NZ_BAAAOE010000001.1"/>
</dbReference>
<comment type="caution">
    <text evidence="2">The sequence shown here is derived from an EMBL/GenBank/DDBJ whole genome shotgun (WGS) entry which is preliminary data.</text>
</comment>
<dbReference type="EMBL" id="JAMTCG010000031">
    <property type="protein sequence ID" value="MCP2163157.1"/>
    <property type="molecule type" value="Genomic_DNA"/>
</dbReference>
<evidence type="ECO:0000313" key="2">
    <source>
        <dbReference type="EMBL" id="MCP2163157.1"/>
    </source>
</evidence>
<gene>
    <name evidence="2" type="ORF">LX12_004372</name>
</gene>
<organism evidence="2 3">
    <name type="scientific">Williamsia serinedens</name>
    <dbReference type="NCBI Taxonomy" id="391736"/>
    <lineage>
        <taxon>Bacteria</taxon>
        <taxon>Bacillati</taxon>
        <taxon>Actinomycetota</taxon>
        <taxon>Actinomycetes</taxon>
        <taxon>Mycobacteriales</taxon>
        <taxon>Nocardiaceae</taxon>
        <taxon>Williamsia</taxon>
    </lineage>
</organism>
<dbReference type="Proteomes" id="UP001205740">
    <property type="component" value="Unassembled WGS sequence"/>
</dbReference>
<protein>
    <submittedName>
        <fullName evidence="2">Uncharacterized protein</fullName>
    </submittedName>
</protein>
<name>A0ABT1H7D5_9NOCA</name>
<accession>A0ABT1H7D5</accession>
<evidence type="ECO:0000313" key="3">
    <source>
        <dbReference type="Proteomes" id="UP001205740"/>
    </source>
</evidence>
<sequence>MSDEIPTPSEAGPSDPEKAARVEQLTQAITFALLTANEQPYPIAVPAVRRMADMLDDCGVRQTDEMASTVDLPGWVKERVREDAAPTPVEPDHFAIQETDRVAEAPSMPSRLAKKWIAEPVIDDSFGGSAA</sequence>
<evidence type="ECO:0000256" key="1">
    <source>
        <dbReference type="SAM" id="MobiDB-lite"/>
    </source>
</evidence>